<sequence length="166" mass="18776">MTIPKLHLENFTVVEMDFDKPDWRAEIPAEPGWYAIETNAPLVALATCPLPGVGSKHYKIAKRIEDAKFLIDQKVSFGPEKKGDGYIVYSGEHGNLKARAREHAGGNKGTGCLALHQYVALMKYTWRFHYLTCEAHVPGSDGNKMLRNFLEQQWRTTEGWPVLCSR</sequence>
<keyword evidence="2" id="KW-1185">Reference proteome</keyword>
<name>A0ACC7MEC6_9BURK</name>
<dbReference type="EMBL" id="JASNRB020000013">
    <property type="protein sequence ID" value="MFJ1470269.1"/>
    <property type="molecule type" value="Genomic_DNA"/>
</dbReference>
<accession>A0ACC7MEC6</accession>
<proteinExistence type="predicted"/>
<evidence type="ECO:0000313" key="2">
    <source>
        <dbReference type="Proteomes" id="UP001168096"/>
    </source>
</evidence>
<protein>
    <submittedName>
        <fullName evidence="1">Uncharacterized protein</fullName>
    </submittedName>
</protein>
<organism evidence="1 2">
    <name type="scientific">Massilia orientalis</name>
    <dbReference type="NCBI Taxonomy" id="3050128"/>
    <lineage>
        <taxon>Bacteria</taxon>
        <taxon>Pseudomonadati</taxon>
        <taxon>Pseudomonadota</taxon>
        <taxon>Betaproteobacteria</taxon>
        <taxon>Burkholderiales</taxon>
        <taxon>Oxalobacteraceae</taxon>
        <taxon>Telluria group</taxon>
        <taxon>Massilia</taxon>
    </lineage>
</organism>
<comment type="caution">
    <text evidence="1">The sequence shown here is derived from an EMBL/GenBank/DDBJ whole genome shotgun (WGS) entry which is preliminary data.</text>
</comment>
<gene>
    <name evidence="1" type="ORF">QPK29_021355</name>
</gene>
<dbReference type="Proteomes" id="UP001168096">
    <property type="component" value="Unassembled WGS sequence"/>
</dbReference>
<reference evidence="1" key="1">
    <citation type="submission" date="2024-11" db="EMBL/GenBank/DDBJ databases">
        <title>Description of Massilia orientalis sp. nov., isolated from rhizosphere soil of Ageratina adenophora.</title>
        <authorList>
            <person name="Wang Y."/>
        </authorList>
    </citation>
    <scope>NUCLEOTIDE SEQUENCE</scope>
    <source>
        <strain evidence="1">YIM B02787</strain>
    </source>
</reference>
<evidence type="ECO:0000313" key="1">
    <source>
        <dbReference type="EMBL" id="MFJ1470269.1"/>
    </source>
</evidence>